<feature type="transmembrane region" description="Helical" evidence="2">
    <location>
        <begin position="49"/>
        <end position="68"/>
    </location>
</feature>
<name>A0ABQ6CT42_9HYPH</name>
<dbReference type="Proteomes" id="UP001156882">
    <property type="component" value="Unassembled WGS sequence"/>
</dbReference>
<sequence>MASWYVFEPPETLPDTMEAAGKALFIKDGFSIGALLLGPFWLLWRRMWLVFLFWLVAEIALLLIARALHFDERLASLVSLLFSLCVSLEANALRAWTLRRKGWRFLGLAVGHSLVEAEQRHFAERTLVEPPKPVPPARPQHPGPTRPHEGHNGVLGVFPDAQGSRP</sequence>
<keyword evidence="2" id="KW-0472">Membrane</keyword>
<gene>
    <name evidence="3" type="ORF">GCM10007874_63240</name>
</gene>
<keyword evidence="4" id="KW-1185">Reference proteome</keyword>
<accession>A0ABQ6CT42</accession>
<evidence type="ECO:0000313" key="3">
    <source>
        <dbReference type="EMBL" id="GLS23304.1"/>
    </source>
</evidence>
<organism evidence="3 4">
    <name type="scientific">Labrys miyagiensis</name>
    <dbReference type="NCBI Taxonomy" id="346912"/>
    <lineage>
        <taxon>Bacteria</taxon>
        <taxon>Pseudomonadati</taxon>
        <taxon>Pseudomonadota</taxon>
        <taxon>Alphaproteobacteria</taxon>
        <taxon>Hyphomicrobiales</taxon>
        <taxon>Xanthobacteraceae</taxon>
        <taxon>Labrys</taxon>
    </lineage>
</organism>
<keyword evidence="2" id="KW-1133">Transmembrane helix</keyword>
<evidence type="ECO:0000313" key="4">
    <source>
        <dbReference type="Proteomes" id="UP001156882"/>
    </source>
</evidence>
<dbReference type="EMBL" id="BSPC01000069">
    <property type="protein sequence ID" value="GLS23304.1"/>
    <property type="molecule type" value="Genomic_DNA"/>
</dbReference>
<feature type="transmembrane region" description="Helical" evidence="2">
    <location>
        <begin position="74"/>
        <end position="96"/>
    </location>
</feature>
<feature type="region of interest" description="Disordered" evidence="1">
    <location>
        <begin position="128"/>
        <end position="166"/>
    </location>
</feature>
<dbReference type="Pfam" id="PF10947">
    <property type="entry name" value="DUF2628"/>
    <property type="match status" value="1"/>
</dbReference>
<proteinExistence type="predicted"/>
<dbReference type="RefSeq" id="WP_284316218.1">
    <property type="nucleotide sequence ID" value="NZ_BSPC01000069.1"/>
</dbReference>
<protein>
    <recommendedName>
        <fullName evidence="5">DUF2628 domain-containing protein</fullName>
    </recommendedName>
</protein>
<evidence type="ECO:0000256" key="2">
    <source>
        <dbReference type="SAM" id="Phobius"/>
    </source>
</evidence>
<reference evidence="4" key="1">
    <citation type="journal article" date="2019" name="Int. J. Syst. Evol. Microbiol.">
        <title>The Global Catalogue of Microorganisms (GCM) 10K type strain sequencing project: providing services to taxonomists for standard genome sequencing and annotation.</title>
        <authorList>
            <consortium name="The Broad Institute Genomics Platform"/>
            <consortium name="The Broad Institute Genome Sequencing Center for Infectious Disease"/>
            <person name="Wu L."/>
            <person name="Ma J."/>
        </authorList>
    </citation>
    <scope>NUCLEOTIDE SEQUENCE [LARGE SCALE GENOMIC DNA]</scope>
    <source>
        <strain evidence="4">NBRC 101365</strain>
    </source>
</reference>
<feature type="compositionally biased region" description="Pro residues" evidence="1">
    <location>
        <begin position="130"/>
        <end position="145"/>
    </location>
</feature>
<evidence type="ECO:0008006" key="5">
    <source>
        <dbReference type="Google" id="ProtNLM"/>
    </source>
</evidence>
<evidence type="ECO:0000256" key="1">
    <source>
        <dbReference type="SAM" id="MobiDB-lite"/>
    </source>
</evidence>
<feature type="transmembrane region" description="Helical" evidence="2">
    <location>
        <begin position="20"/>
        <end position="42"/>
    </location>
</feature>
<dbReference type="InterPro" id="IPR024399">
    <property type="entry name" value="DUF2628"/>
</dbReference>
<comment type="caution">
    <text evidence="3">The sequence shown here is derived from an EMBL/GenBank/DDBJ whole genome shotgun (WGS) entry which is preliminary data.</text>
</comment>
<keyword evidence="2" id="KW-0812">Transmembrane</keyword>